<dbReference type="EMBL" id="CAVMBE010000042">
    <property type="protein sequence ID" value="CAK4030954.1"/>
    <property type="molecule type" value="Genomic_DNA"/>
</dbReference>
<dbReference type="Pfam" id="PF00400">
    <property type="entry name" value="WD40"/>
    <property type="match status" value="2"/>
</dbReference>
<dbReference type="InterPro" id="IPR015943">
    <property type="entry name" value="WD40/YVTN_repeat-like_dom_sf"/>
</dbReference>
<dbReference type="InterPro" id="IPR036322">
    <property type="entry name" value="WD40_repeat_dom_sf"/>
</dbReference>
<dbReference type="PANTHER" id="PTHR22842">
    <property type="entry name" value="WD40 REPEAT PROTEIN"/>
    <property type="match status" value="1"/>
</dbReference>
<accession>A0AAI9ECD1</accession>
<reference evidence="5" key="1">
    <citation type="submission" date="2023-11" db="EMBL/GenBank/DDBJ databases">
        <authorList>
            <person name="Alioto T."/>
            <person name="Alioto T."/>
            <person name="Gomez Garrido J."/>
        </authorList>
    </citation>
    <scope>NUCLEOTIDE SEQUENCE</scope>
</reference>
<keyword evidence="2" id="KW-0963">Cytoplasm</keyword>
<dbReference type="PROSITE" id="PS50082">
    <property type="entry name" value="WD_REPEATS_2"/>
    <property type="match status" value="1"/>
</dbReference>
<evidence type="ECO:0000313" key="6">
    <source>
        <dbReference type="Proteomes" id="UP001296104"/>
    </source>
</evidence>
<gene>
    <name evidence="5" type="ORF">LECACI_7A006112</name>
</gene>
<dbReference type="Gene3D" id="2.130.10.10">
    <property type="entry name" value="YVTN repeat-like/Quinoprotein amine dehydrogenase"/>
    <property type="match status" value="1"/>
</dbReference>
<proteinExistence type="inferred from homology"/>
<dbReference type="Proteomes" id="UP001296104">
    <property type="component" value="Unassembled WGS sequence"/>
</dbReference>
<dbReference type="PANTHER" id="PTHR22842:SF3">
    <property type="entry name" value="WD REPEAT DOMAIN-CONTAINING PROTEIN 83"/>
    <property type="match status" value="1"/>
</dbReference>
<dbReference type="InterPro" id="IPR001680">
    <property type="entry name" value="WD40_rpt"/>
</dbReference>
<dbReference type="SMART" id="SM00320">
    <property type="entry name" value="WD40"/>
    <property type="match status" value="4"/>
</dbReference>
<dbReference type="InterPro" id="IPR051980">
    <property type="entry name" value="WD_repeat_MORG1"/>
</dbReference>
<dbReference type="SUPFAM" id="SSF50978">
    <property type="entry name" value="WD40 repeat-like"/>
    <property type="match status" value="1"/>
</dbReference>
<dbReference type="PROSITE" id="PS50294">
    <property type="entry name" value="WD_REPEATS_REGION"/>
    <property type="match status" value="1"/>
</dbReference>
<feature type="repeat" description="WD" evidence="4">
    <location>
        <begin position="145"/>
        <end position="180"/>
    </location>
</feature>
<evidence type="ECO:0000256" key="3">
    <source>
        <dbReference type="ARBA" id="ARBA00038145"/>
    </source>
</evidence>
<evidence type="ECO:0000256" key="1">
    <source>
        <dbReference type="ARBA" id="ARBA00004496"/>
    </source>
</evidence>
<comment type="similarity">
    <text evidence="3">Belongs to the WD repeat MORG1 family.</text>
</comment>
<dbReference type="GO" id="GO:0005737">
    <property type="term" value="C:cytoplasm"/>
    <property type="evidence" value="ECO:0007669"/>
    <property type="project" value="UniProtKB-SubCell"/>
</dbReference>
<sequence length="180" mass="19461">MTFSEAKDAVSSVAVRGSEIFAGSVDGRVRVYDLAMGVLEMDVVAPGTGVTSVMPSRDGEGYLASSLDSCARFMDRGTGKCLQTFRDEEEGGFRNETYRVRSCFAMGDGIAVSGSENGKVVVWDVLSGEVVRRLWHREEGERGGETTKRDVVSAVAWNPFRKMWASAGGDGTVVVWGNEE</sequence>
<keyword evidence="6" id="KW-1185">Reference proteome</keyword>
<protein>
    <submittedName>
        <fullName evidence="5">Related to beta-transducin</fullName>
    </submittedName>
</protein>
<evidence type="ECO:0000256" key="4">
    <source>
        <dbReference type="PROSITE-ProRule" id="PRU00221"/>
    </source>
</evidence>
<dbReference type="GO" id="GO:0000398">
    <property type="term" value="P:mRNA splicing, via spliceosome"/>
    <property type="evidence" value="ECO:0007669"/>
    <property type="project" value="TreeGrafter"/>
</dbReference>
<evidence type="ECO:0000313" key="5">
    <source>
        <dbReference type="EMBL" id="CAK4030954.1"/>
    </source>
</evidence>
<name>A0AAI9ECD1_9PEZI</name>
<dbReference type="AlphaFoldDB" id="A0AAI9ECD1"/>
<comment type="caution">
    <text evidence="5">The sequence shown here is derived from an EMBL/GenBank/DDBJ whole genome shotgun (WGS) entry which is preliminary data.</text>
</comment>
<keyword evidence="4" id="KW-0853">WD repeat</keyword>
<comment type="subcellular location">
    <subcellularLocation>
        <location evidence="1">Cytoplasm</location>
    </subcellularLocation>
</comment>
<dbReference type="GO" id="GO:0071013">
    <property type="term" value="C:catalytic step 2 spliceosome"/>
    <property type="evidence" value="ECO:0007669"/>
    <property type="project" value="TreeGrafter"/>
</dbReference>
<evidence type="ECO:0000256" key="2">
    <source>
        <dbReference type="ARBA" id="ARBA00022490"/>
    </source>
</evidence>
<organism evidence="5 6">
    <name type="scientific">Lecanosticta acicola</name>
    <dbReference type="NCBI Taxonomy" id="111012"/>
    <lineage>
        <taxon>Eukaryota</taxon>
        <taxon>Fungi</taxon>
        <taxon>Dikarya</taxon>
        <taxon>Ascomycota</taxon>
        <taxon>Pezizomycotina</taxon>
        <taxon>Dothideomycetes</taxon>
        <taxon>Dothideomycetidae</taxon>
        <taxon>Mycosphaerellales</taxon>
        <taxon>Mycosphaerellaceae</taxon>
        <taxon>Lecanosticta</taxon>
    </lineage>
</organism>